<organism evidence="2">
    <name type="scientific">Propionibacterium freudenreichii subsp. freudenreichii</name>
    <dbReference type="NCBI Taxonomy" id="66712"/>
    <lineage>
        <taxon>Bacteria</taxon>
        <taxon>Bacillati</taxon>
        <taxon>Actinomycetota</taxon>
        <taxon>Actinomycetes</taxon>
        <taxon>Propionibacteriales</taxon>
        <taxon>Propionibacteriaceae</taxon>
        <taxon>Propionibacterium</taxon>
    </lineage>
</organism>
<dbReference type="InterPro" id="IPR025402">
    <property type="entry name" value="DMP19_C"/>
</dbReference>
<evidence type="ECO:0000259" key="1">
    <source>
        <dbReference type="Pfam" id="PF14300"/>
    </source>
</evidence>
<proteinExistence type="predicted"/>
<sequence length="260" mass="29182">MSVRDKFPADVLTTRDRGFQALQSAYDLWVGARYSREGFEALAPRDQEKAALYTLLTRTMNASFTSFLEDDVATFMGTAAQQALKNIGATDTLAIIEEYRQHLTPFADAQAWPPYSQVPEADNDNELVARLHKEFFDYPDDIETLAADYYGNDPEPTDAPKLPSSGEELAMGIDEITYIIEARFIGVFDPPTGDYGTYESWPAIRLLPRQRRQIIEGWRYQIPYGAHATGDDLAEASTFLYQNNVDLQAAAQEQLKAATN</sequence>
<protein>
    <recommendedName>
        <fullName evidence="1">DNA mimic protein DMP19 C-terminal domain-containing protein</fullName>
    </recommendedName>
</protein>
<accession>A0A0B7NYD9</accession>
<evidence type="ECO:0000313" key="2">
    <source>
        <dbReference type="EMBL" id="CEP26169.1"/>
    </source>
</evidence>
<reference evidence="2" key="1">
    <citation type="submission" date="2014-08" db="EMBL/GenBank/DDBJ databases">
        <authorList>
            <person name="Falentin Helene"/>
        </authorList>
    </citation>
    <scope>NUCLEOTIDE SEQUENCE</scope>
</reference>
<dbReference type="Pfam" id="PF14300">
    <property type="entry name" value="DMP19"/>
    <property type="match status" value="1"/>
</dbReference>
<feature type="domain" description="DNA mimic protein DMP19 C-terminal" evidence="1">
    <location>
        <begin position="41"/>
        <end position="149"/>
    </location>
</feature>
<dbReference type="EMBL" id="LM676394">
    <property type="protein sequence ID" value="CEP26169.1"/>
    <property type="molecule type" value="Genomic_DNA"/>
</dbReference>
<name>A0A0B7NYD9_PROFF</name>
<gene>
    <name evidence="2" type="ORF">PFCIRM138_05150</name>
</gene>
<dbReference type="AlphaFoldDB" id="A0A0B7NYD9"/>